<accession>A0A0C9XTQ8</accession>
<reference evidence="1 2" key="1">
    <citation type="submission" date="2014-04" db="EMBL/GenBank/DDBJ databases">
        <authorList>
            <consortium name="DOE Joint Genome Institute"/>
            <person name="Kuo A."/>
            <person name="Kohler A."/>
            <person name="Nagy L.G."/>
            <person name="Floudas D."/>
            <person name="Copeland A."/>
            <person name="Barry K.W."/>
            <person name="Cichocki N."/>
            <person name="Veneault-Fourrey C."/>
            <person name="LaButti K."/>
            <person name="Lindquist E.A."/>
            <person name="Lipzen A."/>
            <person name="Lundell T."/>
            <person name="Morin E."/>
            <person name="Murat C."/>
            <person name="Sun H."/>
            <person name="Tunlid A."/>
            <person name="Henrissat B."/>
            <person name="Grigoriev I.V."/>
            <person name="Hibbett D.S."/>
            <person name="Martin F."/>
            <person name="Nordberg H.P."/>
            <person name="Cantor M.N."/>
            <person name="Hua S.X."/>
        </authorList>
    </citation>
    <scope>NUCLEOTIDE SEQUENCE [LARGE SCALE GENOMIC DNA]</scope>
    <source>
        <strain evidence="1 2">LaAM-08-1</strain>
    </source>
</reference>
<dbReference type="AlphaFoldDB" id="A0A0C9XTQ8"/>
<gene>
    <name evidence="1" type="ORF">K443DRAFT_379853</name>
</gene>
<keyword evidence="2" id="KW-1185">Reference proteome</keyword>
<reference evidence="2" key="2">
    <citation type="submission" date="2015-01" db="EMBL/GenBank/DDBJ databases">
        <title>Evolutionary Origins and Diversification of the Mycorrhizal Mutualists.</title>
        <authorList>
            <consortium name="DOE Joint Genome Institute"/>
            <consortium name="Mycorrhizal Genomics Consortium"/>
            <person name="Kohler A."/>
            <person name="Kuo A."/>
            <person name="Nagy L.G."/>
            <person name="Floudas D."/>
            <person name="Copeland A."/>
            <person name="Barry K.W."/>
            <person name="Cichocki N."/>
            <person name="Veneault-Fourrey C."/>
            <person name="LaButti K."/>
            <person name="Lindquist E.A."/>
            <person name="Lipzen A."/>
            <person name="Lundell T."/>
            <person name="Morin E."/>
            <person name="Murat C."/>
            <person name="Riley R."/>
            <person name="Ohm R."/>
            <person name="Sun H."/>
            <person name="Tunlid A."/>
            <person name="Henrissat B."/>
            <person name="Grigoriev I.V."/>
            <person name="Hibbett D.S."/>
            <person name="Martin F."/>
        </authorList>
    </citation>
    <scope>NUCLEOTIDE SEQUENCE [LARGE SCALE GENOMIC DNA]</scope>
    <source>
        <strain evidence="2">LaAM-08-1</strain>
    </source>
</reference>
<name>A0A0C9XTQ8_9AGAR</name>
<dbReference type="HOGENOM" id="CLU_1434649_0_0_1"/>
<evidence type="ECO:0000313" key="2">
    <source>
        <dbReference type="Proteomes" id="UP000054477"/>
    </source>
</evidence>
<organism evidence="1 2">
    <name type="scientific">Laccaria amethystina LaAM-08-1</name>
    <dbReference type="NCBI Taxonomy" id="1095629"/>
    <lineage>
        <taxon>Eukaryota</taxon>
        <taxon>Fungi</taxon>
        <taxon>Dikarya</taxon>
        <taxon>Basidiomycota</taxon>
        <taxon>Agaricomycotina</taxon>
        <taxon>Agaricomycetes</taxon>
        <taxon>Agaricomycetidae</taxon>
        <taxon>Agaricales</taxon>
        <taxon>Agaricineae</taxon>
        <taxon>Hydnangiaceae</taxon>
        <taxon>Laccaria</taxon>
    </lineage>
</organism>
<dbReference type="EMBL" id="KN838564">
    <property type="protein sequence ID" value="KIK05044.1"/>
    <property type="molecule type" value="Genomic_DNA"/>
</dbReference>
<protein>
    <submittedName>
        <fullName evidence="1">Unplaced genomic scaffold K443scaffold_29, whole genome shotgun sequence</fullName>
    </submittedName>
</protein>
<proteinExistence type="predicted"/>
<sequence length="189" mass="21957">MSKEITRNGGRVVRRIKRPGRDKPHRRQLQLNQCMYVRMSSTGVTSSIRAASVRLSQIYSQSKEFGNARSRIDLMYIACMHEHRRVRRHTPVFLPRPRPTRRRRKKAKVELSLGRENSVLERVNRVHGMSPTHLTDPVLLTPSRSMYSVCFLLFFFSNTRPSVTQMMAVVSRTNIRSMLCAFARKIALT</sequence>
<dbReference type="Proteomes" id="UP000054477">
    <property type="component" value="Unassembled WGS sequence"/>
</dbReference>
<evidence type="ECO:0000313" key="1">
    <source>
        <dbReference type="EMBL" id="KIK05044.1"/>
    </source>
</evidence>